<accession>A0A1X7GAY1</accession>
<evidence type="ECO:0000313" key="2">
    <source>
        <dbReference type="Proteomes" id="UP000192936"/>
    </source>
</evidence>
<dbReference type="Pfam" id="PF02635">
    <property type="entry name" value="DsrE"/>
    <property type="match status" value="1"/>
</dbReference>
<organism evidence="1 2">
    <name type="scientific">Azospirillum oryzae</name>
    <dbReference type="NCBI Taxonomy" id="286727"/>
    <lineage>
        <taxon>Bacteria</taxon>
        <taxon>Pseudomonadati</taxon>
        <taxon>Pseudomonadota</taxon>
        <taxon>Alphaproteobacteria</taxon>
        <taxon>Rhodospirillales</taxon>
        <taxon>Azospirillaceae</taxon>
        <taxon>Azospirillum</taxon>
    </lineage>
</organism>
<reference evidence="1 2" key="1">
    <citation type="submission" date="2017-04" db="EMBL/GenBank/DDBJ databases">
        <authorList>
            <person name="Afonso C.L."/>
            <person name="Miller P.J."/>
            <person name="Scott M.A."/>
            <person name="Spackman E."/>
            <person name="Goraichik I."/>
            <person name="Dimitrov K.M."/>
            <person name="Suarez D.L."/>
            <person name="Swayne D.E."/>
        </authorList>
    </citation>
    <scope>NUCLEOTIDE SEQUENCE [LARGE SCALE GENOMIC DNA]</scope>
    <source>
        <strain evidence="1 2">A2P</strain>
    </source>
</reference>
<name>A0A1X7GAY1_9PROT</name>
<dbReference type="InterPro" id="IPR027396">
    <property type="entry name" value="DsrEFH-like"/>
</dbReference>
<protein>
    <submittedName>
        <fullName evidence="1">Peroxiredoxin family protein</fullName>
    </submittedName>
</protein>
<proteinExistence type="predicted"/>
<dbReference type="EMBL" id="FXAK01000007">
    <property type="protein sequence ID" value="SMF66505.1"/>
    <property type="molecule type" value="Genomic_DNA"/>
</dbReference>
<dbReference type="PANTHER" id="PTHR34655">
    <property type="entry name" value="CONSERVED WITHIN P. AEROPHILUM"/>
    <property type="match status" value="1"/>
</dbReference>
<dbReference type="Proteomes" id="UP000192936">
    <property type="component" value="Unassembled WGS sequence"/>
</dbReference>
<dbReference type="PANTHER" id="PTHR34655:SF2">
    <property type="entry name" value="PEROXIREDOXIN FAMILY PROTEIN"/>
    <property type="match status" value="1"/>
</dbReference>
<dbReference type="STRING" id="286727.SAMN02982917_3510"/>
<dbReference type="SUPFAM" id="SSF75169">
    <property type="entry name" value="DsrEFH-like"/>
    <property type="match status" value="1"/>
</dbReference>
<sequence length="166" mass="17219">MSTALPETMPETMPVTMPVTGAGGTSALSIVLFAGGFDRVHYALVMASAAAATNRKVTLFFTGRALRALVHEREPGVLGWHDLDPADDGSTPVARDRYFATHGLATFEELLEACVAMGVTVMACEMGLRALGLPPGVSLRADVPVATGGVVTFLNEAPAGGAMLFV</sequence>
<dbReference type="Gene3D" id="3.40.1260.10">
    <property type="entry name" value="DsrEFH-like"/>
    <property type="match status" value="1"/>
</dbReference>
<dbReference type="InterPro" id="IPR003787">
    <property type="entry name" value="Sulphur_relay_DsrE/F-like"/>
</dbReference>
<evidence type="ECO:0000313" key="1">
    <source>
        <dbReference type="EMBL" id="SMF66505.1"/>
    </source>
</evidence>
<gene>
    <name evidence="1" type="ORF">SAMN02982917_3510</name>
</gene>
<dbReference type="AlphaFoldDB" id="A0A1X7GAY1"/>